<evidence type="ECO:0000256" key="3">
    <source>
        <dbReference type="PIRSR" id="PIRSR603782-2"/>
    </source>
</evidence>
<dbReference type="Pfam" id="PF02630">
    <property type="entry name" value="SCO1-SenC"/>
    <property type="match status" value="1"/>
</dbReference>
<feature type="chain" id="PRO_5029905641" description="Cytochrome oxidase biogenesis protein Sco1/SenC/PrrC, copper metallochaperone" evidence="6">
    <location>
        <begin position="23"/>
        <end position="337"/>
    </location>
</feature>
<feature type="binding site" evidence="2">
    <location>
        <position position="245"/>
    </location>
    <ligand>
        <name>Cu cation</name>
        <dbReference type="ChEBI" id="CHEBI:23378"/>
    </ligand>
</feature>
<dbReference type="InterPro" id="IPR036249">
    <property type="entry name" value="Thioredoxin-like_sf"/>
</dbReference>
<dbReference type="SUPFAM" id="SSF52833">
    <property type="entry name" value="Thioredoxin-like"/>
    <property type="match status" value="1"/>
</dbReference>
<keyword evidence="6" id="KW-0732">Signal</keyword>
<dbReference type="CDD" id="cd02968">
    <property type="entry name" value="SCO"/>
    <property type="match status" value="1"/>
</dbReference>
<keyword evidence="5" id="KW-1133">Transmembrane helix</keyword>
<keyword evidence="8" id="KW-1185">Reference proteome</keyword>
<feature type="signal peptide" evidence="6">
    <location>
        <begin position="1"/>
        <end position="22"/>
    </location>
</feature>
<name>A0A7J0BJI7_9BACT</name>
<feature type="region of interest" description="Disordered" evidence="4">
    <location>
        <begin position="24"/>
        <end position="62"/>
    </location>
</feature>
<feature type="compositionally biased region" description="Polar residues" evidence="4">
    <location>
        <begin position="49"/>
        <end position="61"/>
    </location>
</feature>
<reference evidence="7 8" key="1">
    <citation type="submission" date="2020-05" db="EMBL/GenBank/DDBJ databases">
        <title>Draft genome sequence of Desulfovibrio sp. strain HN2T.</title>
        <authorList>
            <person name="Ueno A."/>
            <person name="Tamazawa S."/>
            <person name="Tamamura S."/>
            <person name="Murakami T."/>
            <person name="Kiyama T."/>
            <person name="Inomata H."/>
            <person name="Amano Y."/>
            <person name="Miyakawa K."/>
            <person name="Tamaki H."/>
            <person name="Naganuma T."/>
            <person name="Kaneko K."/>
        </authorList>
    </citation>
    <scope>NUCLEOTIDE SEQUENCE [LARGE SCALE GENOMIC DNA]</scope>
    <source>
        <strain evidence="7 8">HN2</strain>
    </source>
</reference>
<evidence type="ECO:0000313" key="7">
    <source>
        <dbReference type="EMBL" id="GFM33820.1"/>
    </source>
</evidence>
<keyword evidence="5" id="KW-0812">Transmembrane</keyword>
<keyword evidence="5" id="KW-0472">Membrane</keyword>
<keyword evidence="3" id="KW-1015">Disulfide bond</keyword>
<dbReference type="Gene3D" id="3.40.30.10">
    <property type="entry name" value="Glutaredoxin"/>
    <property type="match status" value="1"/>
</dbReference>
<evidence type="ECO:0000256" key="1">
    <source>
        <dbReference type="ARBA" id="ARBA00010996"/>
    </source>
</evidence>
<keyword evidence="2" id="KW-0186">Copper</keyword>
<keyword evidence="2" id="KW-0479">Metal-binding</keyword>
<proteinExistence type="inferred from homology"/>
<comment type="similarity">
    <text evidence="1">Belongs to the SCO1/2 family.</text>
</comment>
<evidence type="ECO:0000256" key="4">
    <source>
        <dbReference type="SAM" id="MobiDB-lite"/>
    </source>
</evidence>
<feature type="binding site" evidence="2">
    <location>
        <position position="153"/>
    </location>
    <ligand>
        <name>Cu cation</name>
        <dbReference type="ChEBI" id="CHEBI:23378"/>
    </ligand>
</feature>
<feature type="binding site" evidence="2">
    <location>
        <position position="157"/>
    </location>
    <ligand>
        <name>Cu cation</name>
        <dbReference type="ChEBI" id="CHEBI:23378"/>
    </ligand>
</feature>
<dbReference type="InterPro" id="IPR003782">
    <property type="entry name" value="SCO1/SenC"/>
</dbReference>
<comment type="caution">
    <text evidence="7">The sequence shown here is derived from an EMBL/GenBank/DDBJ whole genome shotgun (WGS) entry which is preliminary data.</text>
</comment>
<evidence type="ECO:0008006" key="9">
    <source>
        <dbReference type="Google" id="ProtNLM"/>
    </source>
</evidence>
<dbReference type="PANTHER" id="PTHR12151:SF8">
    <property type="entry name" value="THIOREDOXIN DOMAIN-CONTAINING PROTEIN"/>
    <property type="match status" value="1"/>
</dbReference>
<feature type="transmembrane region" description="Helical" evidence="5">
    <location>
        <begin position="309"/>
        <end position="328"/>
    </location>
</feature>
<dbReference type="GO" id="GO:0046872">
    <property type="term" value="F:metal ion binding"/>
    <property type="evidence" value="ECO:0007669"/>
    <property type="project" value="UniProtKB-KW"/>
</dbReference>
<accession>A0A7J0BJI7</accession>
<feature type="disulfide bond" description="Redox-active" evidence="3">
    <location>
        <begin position="153"/>
        <end position="157"/>
    </location>
</feature>
<evidence type="ECO:0000256" key="2">
    <source>
        <dbReference type="PIRSR" id="PIRSR603782-1"/>
    </source>
</evidence>
<dbReference type="Proteomes" id="UP000503840">
    <property type="component" value="Unassembled WGS sequence"/>
</dbReference>
<sequence>MRMPIVAFWVLILVVSSSPLQAAPVDHSGHAASMQTAEQTAGHDHMQMGNGTTNATHSMPTESMPADMANGNHGVVTPGQHDAGHMVPDGSAPGLGGHVHKEPDASAPVASIDEKLGNIIPQGIMFKDETGQMVDVRTLMDKPTIIAPVYFSCPNVCNILQSSIARVLPQMSLKPDAEYRVISVSFDETDTPELAAHRKKNYIAAMHNDFPPTGWRFLTGSKESIDRLMDELGYRFARVDKDFVHPVAIIVTSPEGKIVRYLYGNNFLPFDTTMALTEAAEGKVGISLKRIVSYCFSYDPQGRRYALDIMRVAGFVVLFGVGVLFLILSRGGRKPRK</sequence>
<dbReference type="RefSeq" id="WP_243452152.1">
    <property type="nucleotide sequence ID" value="NZ_BLVO01000013.1"/>
</dbReference>
<dbReference type="PANTHER" id="PTHR12151">
    <property type="entry name" value="ELECTRON TRANSPORT PROTIN SCO1/SENC FAMILY MEMBER"/>
    <property type="match status" value="1"/>
</dbReference>
<evidence type="ECO:0000313" key="8">
    <source>
        <dbReference type="Proteomes" id="UP000503840"/>
    </source>
</evidence>
<gene>
    <name evidence="7" type="ORF">DSM101010T_21850</name>
</gene>
<evidence type="ECO:0000256" key="6">
    <source>
        <dbReference type="SAM" id="SignalP"/>
    </source>
</evidence>
<dbReference type="EMBL" id="BLVO01000013">
    <property type="protein sequence ID" value="GFM33820.1"/>
    <property type="molecule type" value="Genomic_DNA"/>
</dbReference>
<evidence type="ECO:0000256" key="5">
    <source>
        <dbReference type="SAM" id="Phobius"/>
    </source>
</evidence>
<dbReference type="AlphaFoldDB" id="A0A7J0BJI7"/>
<protein>
    <recommendedName>
        <fullName evidence="9">Cytochrome oxidase biogenesis protein Sco1/SenC/PrrC, copper metallochaperone</fullName>
    </recommendedName>
</protein>
<organism evidence="7 8">
    <name type="scientific">Desulfovibrio subterraneus</name>
    <dbReference type="NCBI Taxonomy" id="2718620"/>
    <lineage>
        <taxon>Bacteria</taxon>
        <taxon>Pseudomonadati</taxon>
        <taxon>Thermodesulfobacteriota</taxon>
        <taxon>Desulfovibrionia</taxon>
        <taxon>Desulfovibrionales</taxon>
        <taxon>Desulfovibrionaceae</taxon>
        <taxon>Desulfovibrio</taxon>
    </lineage>
</organism>